<evidence type="ECO:0008006" key="4">
    <source>
        <dbReference type="Google" id="ProtNLM"/>
    </source>
</evidence>
<keyword evidence="1" id="KW-0472">Membrane</keyword>
<feature type="transmembrane region" description="Helical" evidence="1">
    <location>
        <begin position="917"/>
        <end position="939"/>
    </location>
</feature>
<protein>
    <recommendedName>
        <fullName evidence="4">FtsX-like permease family protein</fullName>
    </recommendedName>
</protein>
<proteinExistence type="predicted"/>
<dbReference type="EMBL" id="BAABAT010000028">
    <property type="protein sequence ID" value="GAA4257625.1"/>
    <property type="molecule type" value="Genomic_DNA"/>
</dbReference>
<feature type="transmembrane region" description="Helical" evidence="1">
    <location>
        <begin position="407"/>
        <end position="426"/>
    </location>
</feature>
<feature type="transmembrane region" description="Helical" evidence="1">
    <location>
        <begin position="375"/>
        <end position="395"/>
    </location>
</feature>
<keyword evidence="1" id="KW-0812">Transmembrane</keyword>
<sequence>MLELIWDAVRARRVSSLALGLLAALAMAAIAWAPGYSAAAARDSAAALVREATPAQRTLSVQGRVTSGGDDRPAVAAAALQRFRDSVGLELPAERVAVGLRRSGTLFLGTRQVAGDLRYRDDFCEAVLVTGRCPAARGEVVVSEQLPLGVTVGDRARYAVGPGTDPLALTVVGTYRARDPIDWYWSGQGGTALYGTAETVLAGSGFADARLDALLPAGLFADPGRMDATLDRLHRQQFAYSSGAAELYTHLADDGRAVRRGVQLATAELLVVALLAFTVTARYAAEARRFDVARMALHGTARSRMLILVAGEGALPLLAGIALGGFAWRYPPLAVGSVAAGGLGAIIIADWRTISTPVQRLLQSGTPHGSPRGGATLDIAALALAGAAVFQAVSLHGRPDAGFGLEAFVPVLLALATAVLLSRLLLPLAARAGHAAAVTSDSDSRLGTGIGVLLLARRGAVHRLVPLLAAGSCLFAVAVQDWVAADEARADRATIAVGAERVLTVDTGDQERLLAAVRAADQTGTRAMAVVQSVGPDGRPVLAVDSARLAAVAGISPAAAARLHPPAPAPLTVTGTALRLDATADAPGVSVVVGLVAAGTGEKVTAVFPAGTSTVDVPQCRRGCRMTTVELAGVRTTVTIRQLSADGAVAVPGGVFGDPARWRTSLGDTVPSVSPTHPDGALVLTALPPGKAASTDPKVYVVDTPVPLPALVTGRFVAVGDEHNLATVRPFGEAVVPISPSPYAVLPRVGADGTIVDLEYAARLAGTAVPGDRQQVWLAPHAPQSIVDDLRAAGLRVVAEDSTAAAHRRLDGYGPAAALRYGLLAGALALLLAAGAFGVAGATQRPDTDAQLLALRVQGAPARVVRAAGFVAATAPAVAAVLIGLLSAVVARLLAAAPVDPFADGWSVLPPPTGPAAVPLAAGAAAAALCFAAVALLTARTKV</sequence>
<dbReference type="RefSeq" id="WP_345134606.1">
    <property type="nucleotide sequence ID" value="NZ_BAABAT010000028.1"/>
</dbReference>
<reference evidence="3" key="1">
    <citation type="journal article" date="2019" name="Int. J. Syst. Evol. Microbiol.">
        <title>The Global Catalogue of Microorganisms (GCM) 10K type strain sequencing project: providing services to taxonomists for standard genome sequencing and annotation.</title>
        <authorList>
            <consortium name="The Broad Institute Genomics Platform"/>
            <consortium name="The Broad Institute Genome Sequencing Center for Infectious Disease"/>
            <person name="Wu L."/>
            <person name="Ma J."/>
        </authorList>
    </citation>
    <scope>NUCLEOTIDE SEQUENCE [LARGE SCALE GENOMIC DNA]</scope>
    <source>
        <strain evidence="3">JCM 17441</strain>
    </source>
</reference>
<evidence type="ECO:0000256" key="1">
    <source>
        <dbReference type="SAM" id="Phobius"/>
    </source>
</evidence>
<evidence type="ECO:0000313" key="3">
    <source>
        <dbReference type="Proteomes" id="UP001500620"/>
    </source>
</evidence>
<feature type="transmembrane region" description="Helical" evidence="1">
    <location>
        <begin position="306"/>
        <end position="328"/>
    </location>
</feature>
<gene>
    <name evidence="2" type="ORF">GCM10022255_075140</name>
</gene>
<feature type="transmembrane region" description="Helical" evidence="1">
    <location>
        <begin position="264"/>
        <end position="285"/>
    </location>
</feature>
<feature type="transmembrane region" description="Helical" evidence="1">
    <location>
        <begin position="821"/>
        <end position="843"/>
    </location>
</feature>
<keyword evidence="3" id="KW-1185">Reference proteome</keyword>
<comment type="caution">
    <text evidence="2">The sequence shown here is derived from an EMBL/GenBank/DDBJ whole genome shotgun (WGS) entry which is preliminary data.</text>
</comment>
<dbReference type="Proteomes" id="UP001500620">
    <property type="component" value="Unassembled WGS sequence"/>
</dbReference>
<accession>A0ABP8DJH9</accession>
<name>A0ABP8DJH9_9ACTN</name>
<organism evidence="2 3">
    <name type="scientific">Dactylosporangium darangshiense</name>
    <dbReference type="NCBI Taxonomy" id="579108"/>
    <lineage>
        <taxon>Bacteria</taxon>
        <taxon>Bacillati</taxon>
        <taxon>Actinomycetota</taxon>
        <taxon>Actinomycetes</taxon>
        <taxon>Micromonosporales</taxon>
        <taxon>Micromonosporaceae</taxon>
        <taxon>Dactylosporangium</taxon>
    </lineage>
</organism>
<feature type="transmembrane region" description="Helical" evidence="1">
    <location>
        <begin position="864"/>
        <end position="897"/>
    </location>
</feature>
<keyword evidence="1" id="KW-1133">Transmembrane helix</keyword>
<evidence type="ECO:0000313" key="2">
    <source>
        <dbReference type="EMBL" id="GAA4257625.1"/>
    </source>
</evidence>